<name>A0ABW4JCN4_9BACL</name>
<dbReference type="PROSITE" id="PS50937">
    <property type="entry name" value="HTH_MERR_2"/>
    <property type="match status" value="1"/>
</dbReference>
<evidence type="ECO:0000313" key="6">
    <source>
        <dbReference type="EMBL" id="MFD1673819.1"/>
    </source>
</evidence>
<keyword evidence="7" id="KW-1185">Reference proteome</keyword>
<keyword evidence="4" id="KW-0804">Transcription</keyword>
<dbReference type="PANTHER" id="PTHR30204">
    <property type="entry name" value="REDOX-CYCLING DRUG-SENSING TRANSCRIPTIONAL ACTIVATOR SOXR"/>
    <property type="match status" value="1"/>
</dbReference>
<reference evidence="7" key="1">
    <citation type="journal article" date="2019" name="Int. J. Syst. Evol. Microbiol.">
        <title>The Global Catalogue of Microorganisms (GCM) 10K type strain sequencing project: providing services to taxonomists for standard genome sequencing and annotation.</title>
        <authorList>
            <consortium name="The Broad Institute Genomics Platform"/>
            <consortium name="The Broad Institute Genome Sequencing Center for Infectious Disease"/>
            <person name="Wu L."/>
            <person name="Ma J."/>
        </authorList>
    </citation>
    <scope>NUCLEOTIDE SEQUENCE [LARGE SCALE GENOMIC DNA]</scope>
    <source>
        <strain evidence="7">CGMCC 1.12286</strain>
    </source>
</reference>
<dbReference type="RefSeq" id="WP_377941528.1">
    <property type="nucleotide sequence ID" value="NZ_JBHUCX010000013.1"/>
</dbReference>
<accession>A0ABW4JCN4</accession>
<dbReference type="InterPro" id="IPR009061">
    <property type="entry name" value="DNA-bd_dom_put_sf"/>
</dbReference>
<sequence length="48" mass="5709">MRIRELTRQAGVTPRTVRYYESIGLMPPGEREGNGQHYYKEDTLLRLR</sequence>
<keyword evidence="1" id="KW-0678">Repressor</keyword>
<evidence type="ECO:0000256" key="2">
    <source>
        <dbReference type="ARBA" id="ARBA00023015"/>
    </source>
</evidence>
<dbReference type="InterPro" id="IPR047057">
    <property type="entry name" value="MerR_fam"/>
</dbReference>
<feature type="domain" description="HTH merR-type" evidence="5">
    <location>
        <begin position="1"/>
        <end position="48"/>
    </location>
</feature>
<dbReference type="Gene3D" id="1.10.1660.10">
    <property type="match status" value="1"/>
</dbReference>
<gene>
    <name evidence="6" type="ORF">ACFSB2_03730</name>
</gene>
<evidence type="ECO:0000259" key="5">
    <source>
        <dbReference type="PROSITE" id="PS50937"/>
    </source>
</evidence>
<evidence type="ECO:0000256" key="3">
    <source>
        <dbReference type="ARBA" id="ARBA00023125"/>
    </source>
</evidence>
<protein>
    <submittedName>
        <fullName evidence="6">MerR family transcriptional regulator</fullName>
    </submittedName>
</protein>
<evidence type="ECO:0000313" key="7">
    <source>
        <dbReference type="Proteomes" id="UP001597079"/>
    </source>
</evidence>
<dbReference type="PANTHER" id="PTHR30204:SF69">
    <property type="entry name" value="MERR-FAMILY TRANSCRIPTIONAL REGULATOR"/>
    <property type="match status" value="1"/>
</dbReference>
<comment type="caution">
    <text evidence="6">The sequence shown here is derived from an EMBL/GenBank/DDBJ whole genome shotgun (WGS) entry which is preliminary data.</text>
</comment>
<evidence type="ECO:0000256" key="4">
    <source>
        <dbReference type="ARBA" id="ARBA00023163"/>
    </source>
</evidence>
<evidence type="ECO:0000256" key="1">
    <source>
        <dbReference type="ARBA" id="ARBA00022491"/>
    </source>
</evidence>
<keyword evidence="2" id="KW-0805">Transcription regulation</keyword>
<dbReference type="EMBL" id="JBHUCX010000013">
    <property type="protein sequence ID" value="MFD1673819.1"/>
    <property type="molecule type" value="Genomic_DNA"/>
</dbReference>
<organism evidence="6 7">
    <name type="scientific">Alicyclobacillus fodiniaquatilis</name>
    <dbReference type="NCBI Taxonomy" id="1661150"/>
    <lineage>
        <taxon>Bacteria</taxon>
        <taxon>Bacillati</taxon>
        <taxon>Bacillota</taxon>
        <taxon>Bacilli</taxon>
        <taxon>Bacillales</taxon>
        <taxon>Alicyclobacillaceae</taxon>
        <taxon>Alicyclobacillus</taxon>
    </lineage>
</organism>
<dbReference type="Pfam" id="PF13411">
    <property type="entry name" value="MerR_1"/>
    <property type="match status" value="1"/>
</dbReference>
<keyword evidence="3" id="KW-0238">DNA-binding</keyword>
<dbReference type="InterPro" id="IPR000551">
    <property type="entry name" value="MerR-type_HTH_dom"/>
</dbReference>
<proteinExistence type="predicted"/>
<dbReference type="Proteomes" id="UP001597079">
    <property type="component" value="Unassembled WGS sequence"/>
</dbReference>
<dbReference type="SUPFAM" id="SSF46955">
    <property type="entry name" value="Putative DNA-binding domain"/>
    <property type="match status" value="1"/>
</dbReference>